<dbReference type="SUPFAM" id="SSF46785">
    <property type="entry name" value="Winged helix' DNA-binding domain"/>
    <property type="match status" value="1"/>
</dbReference>
<organism evidence="5 6">
    <name type="scientific">Serinibacter arcticus</name>
    <dbReference type="NCBI Taxonomy" id="1655435"/>
    <lineage>
        <taxon>Bacteria</taxon>
        <taxon>Bacillati</taxon>
        <taxon>Actinomycetota</taxon>
        <taxon>Actinomycetes</taxon>
        <taxon>Micrococcales</taxon>
        <taxon>Beutenbergiaceae</taxon>
        <taxon>Serinibacter</taxon>
    </lineage>
</organism>
<dbReference type="SMART" id="SM00418">
    <property type="entry name" value="HTH_ARSR"/>
    <property type="match status" value="1"/>
</dbReference>
<evidence type="ECO:0000313" key="5">
    <source>
        <dbReference type="EMBL" id="PWD51706.1"/>
    </source>
</evidence>
<evidence type="ECO:0000259" key="4">
    <source>
        <dbReference type="SMART" id="SM00418"/>
    </source>
</evidence>
<name>A0A2U1ZXJ7_9MICO</name>
<feature type="domain" description="HTH arsR-type" evidence="4">
    <location>
        <begin position="17"/>
        <end position="98"/>
    </location>
</feature>
<dbReference type="InterPro" id="IPR036390">
    <property type="entry name" value="WH_DNA-bd_sf"/>
</dbReference>
<comment type="caution">
    <text evidence="5">The sequence shown here is derived from an EMBL/GenBank/DDBJ whole genome shotgun (WGS) entry which is preliminary data.</text>
</comment>
<dbReference type="GO" id="GO:0003700">
    <property type="term" value="F:DNA-binding transcription factor activity"/>
    <property type="evidence" value="ECO:0007669"/>
    <property type="project" value="InterPro"/>
</dbReference>
<gene>
    <name evidence="5" type="ORF">C8046_14685</name>
</gene>
<dbReference type="Gene3D" id="1.10.10.10">
    <property type="entry name" value="Winged helix-like DNA-binding domain superfamily/Winged helix DNA-binding domain"/>
    <property type="match status" value="1"/>
</dbReference>
<reference evidence="5 6" key="1">
    <citation type="submission" date="2018-03" db="EMBL/GenBank/DDBJ databases">
        <title>Genome assembly of novel Miniimonas species PCH200.</title>
        <authorList>
            <person name="Thakur V."/>
            <person name="Kumar V."/>
            <person name="Singh D."/>
        </authorList>
    </citation>
    <scope>NUCLEOTIDE SEQUENCE [LARGE SCALE GENOMIC DNA]</scope>
    <source>
        <strain evidence="5 6">PCH200</strain>
    </source>
</reference>
<dbReference type="Proteomes" id="UP000245166">
    <property type="component" value="Unassembled WGS sequence"/>
</dbReference>
<keyword evidence="2" id="KW-0238">DNA-binding</keyword>
<keyword evidence="3" id="KW-0804">Transcription</keyword>
<dbReference type="AlphaFoldDB" id="A0A2U1ZXJ7"/>
<keyword evidence="1" id="KW-0805">Transcription regulation</keyword>
<accession>A0A2U1ZXJ7</accession>
<dbReference type="OrthoDB" id="7945987at2"/>
<evidence type="ECO:0000256" key="3">
    <source>
        <dbReference type="ARBA" id="ARBA00023163"/>
    </source>
</evidence>
<evidence type="ECO:0000256" key="1">
    <source>
        <dbReference type="ARBA" id="ARBA00023015"/>
    </source>
</evidence>
<dbReference type="Pfam" id="PF12840">
    <property type="entry name" value="HTH_20"/>
    <property type="match status" value="1"/>
</dbReference>
<dbReference type="InterPro" id="IPR011991">
    <property type="entry name" value="ArsR-like_HTH"/>
</dbReference>
<keyword evidence="6" id="KW-1185">Reference proteome</keyword>
<evidence type="ECO:0000313" key="6">
    <source>
        <dbReference type="Proteomes" id="UP000245166"/>
    </source>
</evidence>
<dbReference type="GO" id="GO:0003677">
    <property type="term" value="F:DNA binding"/>
    <property type="evidence" value="ECO:0007669"/>
    <property type="project" value="UniProtKB-KW"/>
</dbReference>
<dbReference type="CDD" id="cd00090">
    <property type="entry name" value="HTH_ARSR"/>
    <property type="match status" value="1"/>
</dbReference>
<evidence type="ECO:0000256" key="2">
    <source>
        <dbReference type="ARBA" id="ARBA00023125"/>
    </source>
</evidence>
<dbReference type="PANTHER" id="PTHR33154:SF15">
    <property type="entry name" value="REGULATORY PROTEIN ARSR"/>
    <property type="match status" value="1"/>
</dbReference>
<protein>
    <submittedName>
        <fullName evidence="5">Transcriptional regulator</fullName>
    </submittedName>
</protein>
<sequence>MADGKGEVSERHHMSADSLKAFAHPLRMQLYSQLQNGGPATASQLGRALGESSGQTSYHLRQLERHGFVEDDPAHSGGRERWWRAVGFNMDSLELLRDPATAGSAQVVLQQTVSERAGALTAWVNALDLDDPVWTGMLSSSTVSLTAEEFEEITGALMAMLEERLEPMRGRTLDETPEGTRRVRFHVDAFPLVGGGMPSE</sequence>
<dbReference type="PANTHER" id="PTHR33154">
    <property type="entry name" value="TRANSCRIPTIONAL REGULATOR, ARSR FAMILY"/>
    <property type="match status" value="1"/>
</dbReference>
<dbReference type="InterPro" id="IPR051081">
    <property type="entry name" value="HTH_MetalResp_TranReg"/>
</dbReference>
<dbReference type="InterPro" id="IPR036388">
    <property type="entry name" value="WH-like_DNA-bd_sf"/>
</dbReference>
<dbReference type="EMBL" id="PYHR01000002">
    <property type="protein sequence ID" value="PWD51706.1"/>
    <property type="molecule type" value="Genomic_DNA"/>
</dbReference>
<proteinExistence type="predicted"/>
<dbReference type="InterPro" id="IPR001845">
    <property type="entry name" value="HTH_ArsR_DNA-bd_dom"/>
</dbReference>